<dbReference type="KEGG" id="gaz:Pan241w_09770"/>
<evidence type="ECO:0000313" key="2">
    <source>
        <dbReference type="Proteomes" id="UP000317171"/>
    </source>
</evidence>
<protein>
    <submittedName>
        <fullName evidence="1">Uncharacterized protein</fullName>
    </submittedName>
</protein>
<gene>
    <name evidence="1" type="ORF">Pan241w_09770</name>
</gene>
<sequence length="95" mass="10756">MSGPEVHIESYFSIETDLAQSFREWSEFVKGEGYCVELQSDDGGLVLINLIQTDEERPLILVKSDHEGELFQRALGLTTYLLAGHSDCVMVHRRV</sequence>
<dbReference type="OrthoDB" id="9911556at2"/>
<name>A0A517RAM2_9PLAN</name>
<dbReference type="AlphaFoldDB" id="A0A517RAM2"/>
<dbReference type="Proteomes" id="UP000317171">
    <property type="component" value="Chromosome"/>
</dbReference>
<organism evidence="1 2">
    <name type="scientific">Gimesia alba</name>
    <dbReference type="NCBI Taxonomy" id="2527973"/>
    <lineage>
        <taxon>Bacteria</taxon>
        <taxon>Pseudomonadati</taxon>
        <taxon>Planctomycetota</taxon>
        <taxon>Planctomycetia</taxon>
        <taxon>Planctomycetales</taxon>
        <taxon>Planctomycetaceae</taxon>
        <taxon>Gimesia</taxon>
    </lineage>
</organism>
<accession>A0A517RAM2</accession>
<keyword evidence="2" id="KW-1185">Reference proteome</keyword>
<dbReference type="EMBL" id="CP036269">
    <property type="protein sequence ID" value="QDT40918.1"/>
    <property type="molecule type" value="Genomic_DNA"/>
</dbReference>
<proteinExistence type="predicted"/>
<reference evidence="1 2" key="1">
    <citation type="submission" date="2019-02" db="EMBL/GenBank/DDBJ databases">
        <title>Deep-cultivation of Planctomycetes and their phenomic and genomic characterization uncovers novel biology.</title>
        <authorList>
            <person name="Wiegand S."/>
            <person name="Jogler M."/>
            <person name="Boedeker C."/>
            <person name="Pinto D."/>
            <person name="Vollmers J."/>
            <person name="Rivas-Marin E."/>
            <person name="Kohn T."/>
            <person name="Peeters S.H."/>
            <person name="Heuer A."/>
            <person name="Rast P."/>
            <person name="Oberbeckmann S."/>
            <person name="Bunk B."/>
            <person name="Jeske O."/>
            <person name="Meyerdierks A."/>
            <person name="Storesund J.E."/>
            <person name="Kallscheuer N."/>
            <person name="Luecker S."/>
            <person name="Lage O.M."/>
            <person name="Pohl T."/>
            <person name="Merkel B.J."/>
            <person name="Hornburger P."/>
            <person name="Mueller R.-W."/>
            <person name="Bruemmer F."/>
            <person name="Labrenz M."/>
            <person name="Spormann A.M."/>
            <person name="Op den Camp H."/>
            <person name="Overmann J."/>
            <person name="Amann R."/>
            <person name="Jetten M.S.M."/>
            <person name="Mascher T."/>
            <person name="Medema M.H."/>
            <person name="Devos D.P."/>
            <person name="Kaster A.-K."/>
            <person name="Ovreas L."/>
            <person name="Rohde M."/>
            <person name="Galperin M.Y."/>
            <person name="Jogler C."/>
        </authorList>
    </citation>
    <scope>NUCLEOTIDE SEQUENCE [LARGE SCALE GENOMIC DNA]</scope>
    <source>
        <strain evidence="1 2">Pan241w</strain>
    </source>
</reference>
<dbReference type="RefSeq" id="WP_145211652.1">
    <property type="nucleotide sequence ID" value="NZ_CP036269.1"/>
</dbReference>
<evidence type="ECO:0000313" key="1">
    <source>
        <dbReference type="EMBL" id="QDT40918.1"/>
    </source>
</evidence>